<keyword evidence="3" id="KW-0805">Transcription regulation</keyword>
<feature type="compositionally biased region" description="Basic and acidic residues" evidence="7">
    <location>
        <begin position="514"/>
        <end position="525"/>
    </location>
</feature>
<keyword evidence="4" id="KW-0238">DNA-binding</keyword>
<dbReference type="SUPFAM" id="SSF109715">
    <property type="entry name" value="DEK C-terminal domain"/>
    <property type="match status" value="1"/>
</dbReference>
<keyword evidence="2" id="KW-0156">Chromatin regulator</keyword>
<proteinExistence type="predicted"/>
<dbReference type="AlphaFoldDB" id="A0A0K9PDG2"/>
<evidence type="ECO:0000256" key="7">
    <source>
        <dbReference type="SAM" id="MobiDB-lite"/>
    </source>
</evidence>
<feature type="compositionally biased region" description="Acidic residues" evidence="7">
    <location>
        <begin position="540"/>
        <end position="588"/>
    </location>
</feature>
<feature type="domain" description="DEK-C" evidence="8">
    <location>
        <begin position="424"/>
        <end position="479"/>
    </location>
</feature>
<feature type="compositionally biased region" description="Polar residues" evidence="7">
    <location>
        <begin position="369"/>
        <end position="381"/>
    </location>
</feature>
<keyword evidence="6" id="KW-0539">Nucleus</keyword>
<evidence type="ECO:0000256" key="4">
    <source>
        <dbReference type="ARBA" id="ARBA00023125"/>
    </source>
</evidence>
<keyword evidence="10" id="KW-1185">Reference proteome</keyword>
<name>A0A0K9PDG2_ZOSMR</name>
<comment type="caution">
    <text evidence="9">The sequence shown here is derived from an EMBL/GenBank/DDBJ whole genome shotgun (WGS) entry which is preliminary data.</text>
</comment>
<feature type="compositionally biased region" description="Basic and acidic residues" evidence="7">
    <location>
        <begin position="589"/>
        <end position="600"/>
    </location>
</feature>
<dbReference type="STRING" id="29655.A0A0K9PDG2"/>
<evidence type="ECO:0000256" key="3">
    <source>
        <dbReference type="ARBA" id="ARBA00023015"/>
    </source>
</evidence>
<dbReference type="OMA" id="FQQKNMK"/>
<feature type="compositionally biased region" description="Basic and acidic residues" evidence="7">
    <location>
        <begin position="22"/>
        <end position="32"/>
    </location>
</feature>
<dbReference type="InterPro" id="IPR014876">
    <property type="entry name" value="DEK_C"/>
</dbReference>
<gene>
    <name evidence="9" type="ORF">ZOSMA_27G00530</name>
</gene>
<dbReference type="InterPro" id="IPR044198">
    <property type="entry name" value="DEK"/>
</dbReference>
<evidence type="ECO:0000259" key="8">
    <source>
        <dbReference type="PROSITE" id="PS51998"/>
    </source>
</evidence>
<feature type="compositionally biased region" description="Basic and acidic residues" evidence="7">
    <location>
        <begin position="91"/>
        <end position="100"/>
    </location>
</feature>
<feature type="compositionally biased region" description="Basic and acidic residues" evidence="7">
    <location>
        <begin position="496"/>
        <end position="506"/>
    </location>
</feature>
<comment type="subcellular location">
    <subcellularLocation>
        <location evidence="1">Nucleus</location>
        <location evidence="1">Nucleolus</location>
    </subcellularLocation>
</comment>
<evidence type="ECO:0000256" key="6">
    <source>
        <dbReference type="ARBA" id="ARBA00023242"/>
    </source>
</evidence>
<dbReference type="GO" id="GO:0005634">
    <property type="term" value="C:nucleus"/>
    <property type="evidence" value="ECO:0000318"/>
    <property type="project" value="GO_Central"/>
</dbReference>
<evidence type="ECO:0000256" key="5">
    <source>
        <dbReference type="ARBA" id="ARBA00023163"/>
    </source>
</evidence>
<dbReference type="OrthoDB" id="370884at2759"/>
<dbReference type="FunFam" id="1.10.10.60:FF:000220">
    <property type="entry name" value="DEK domain-containing chromatin associated protein"/>
    <property type="match status" value="1"/>
</dbReference>
<feature type="compositionally biased region" description="Basic and acidic residues" evidence="7">
    <location>
        <begin position="254"/>
        <end position="263"/>
    </location>
</feature>
<evidence type="ECO:0000313" key="10">
    <source>
        <dbReference type="Proteomes" id="UP000036987"/>
    </source>
</evidence>
<dbReference type="PANTHER" id="PTHR13468">
    <property type="entry name" value="DEK PROTEIN"/>
    <property type="match status" value="1"/>
</dbReference>
<dbReference type="GO" id="GO:0006325">
    <property type="term" value="P:chromatin organization"/>
    <property type="evidence" value="ECO:0007669"/>
    <property type="project" value="UniProtKB-KW"/>
</dbReference>
<keyword evidence="5" id="KW-0804">Transcription</keyword>
<feature type="compositionally biased region" description="Acidic residues" evidence="7">
    <location>
        <begin position="44"/>
        <end position="67"/>
    </location>
</feature>
<dbReference type="Gene3D" id="1.10.10.60">
    <property type="entry name" value="Homeodomain-like"/>
    <property type="match status" value="1"/>
</dbReference>
<dbReference type="GO" id="GO:2000779">
    <property type="term" value="P:regulation of double-strand break repair"/>
    <property type="evidence" value="ECO:0000318"/>
    <property type="project" value="GO_Central"/>
</dbReference>
<feature type="compositionally biased region" description="Basic and acidic residues" evidence="7">
    <location>
        <begin position="304"/>
        <end position="314"/>
    </location>
</feature>
<dbReference type="GO" id="GO:0003677">
    <property type="term" value="F:DNA binding"/>
    <property type="evidence" value="ECO:0007669"/>
    <property type="project" value="UniProtKB-KW"/>
</dbReference>
<evidence type="ECO:0000313" key="9">
    <source>
        <dbReference type="EMBL" id="KMZ67006.1"/>
    </source>
</evidence>
<feature type="compositionally biased region" description="Basic and acidic residues" evidence="7">
    <location>
        <begin position="396"/>
        <end position="408"/>
    </location>
</feature>
<dbReference type="Pfam" id="PF08766">
    <property type="entry name" value="DEK_C"/>
    <property type="match status" value="1"/>
</dbReference>
<feature type="region of interest" description="Disordered" evidence="7">
    <location>
        <begin position="479"/>
        <end position="628"/>
    </location>
</feature>
<feature type="region of interest" description="Disordered" evidence="7">
    <location>
        <begin position="236"/>
        <end position="427"/>
    </location>
</feature>
<feature type="compositionally biased region" description="Basic residues" evidence="7">
    <location>
        <begin position="383"/>
        <end position="395"/>
    </location>
</feature>
<protein>
    <submittedName>
        <fullName evidence="9">Protein DEK</fullName>
    </submittedName>
</protein>
<dbReference type="GO" id="GO:0005730">
    <property type="term" value="C:nucleolus"/>
    <property type="evidence" value="ECO:0007669"/>
    <property type="project" value="UniProtKB-SubCell"/>
</dbReference>
<evidence type="ECO:0000256" key="1">
    <source>
        <dbReference type="ARBA" id="ARBA00004604"/>
    </source>
</evidence>
<dbReference type="Proteomes" id="UP000036987">
    <property type="component" value="Unassembled WGS sequence"/>
</dbReference>
<dbReference type="GO" id="GO:0042393">
    <property type="term" value="F:histone binding"/>
    <property type="evidence" value="ECO:0000318"/>
    <property type="project" value="GO_Central"/>
</dbReference>
<feature type="compositionally biased region" description="Basic and acidic residues" evidence="7">
    <location>
        <begin position="613"/>
        <end position="622"/>
    </location>
</feature>
<sequence>MATGVLEAHPSVGDDASSMEEVVDHQEVDEKVQQVGGKRKKVEDETEEGGVGEEDEKEEAQELEEEEVRTPEIKVRKRRSVSKQQATPIERPSREKRVVERYSSSAPRRNSSSKSVPINQGSGTKLRDIPNVLFKLSKRKADESLQHLHRIFFGKKAKAHYLKRSLLEFSGFVWAESKEKEKSKLNDKLDRCVKDKLLDFCDVLDISVARATTKKEDLVSLLLDFLQSPHVTRDVSLEKKELAKKRKRAASKTGSEKKSGEKTKRQRRRSTKIEEDENDVEVKEDKGEDEDEDVGNANNNGVDGSEKDSDLEKNDPEEETKESGPRTLQKSPDKKERKRVKSIANVEKITSEKKKSKKNETLKRKRQRSSTTNIEKSSPNKRGSAKTKSQKNKSQKNKDSSTEEKSTDKIQGTRANSGKTVLSPPTLKELHDVVSDILKEVDFNTATLADILKQLGTHFGMNLSDRKADVKNIIEDVISNMTDDENEDGEGDNNEVEEKKDSVEEKSEGDDDTEKTPEKIENREESFEEEDGAQEKDDGAQEEDDSAQEEDDGVQEEDDGVQEEDDGVQEEDGAQEDDGVEEDDDAKEVEEKKCDAKETPEGGDVMNNSVKIGNKEVDKNVQEDDEDA</sequence>
<feature type="region of interest" description="Disordered" evidence="7">
    <location>
        <begin position="1"/>
        <end position="123"/>
    </location>
</feature>
<dbReference type="EMBL" id="LFYR01000932">
    <property type="protein sequence ID" value="KMZ67006.1"/>
    <property type="molecule type" value="Genomic_DNA"/>
</dbReference>
<feature type="compositionally biased region" description="Acidic residues" evidence="7">
    <location>
        <begin position="482"/>
        <end position="495"/>
    </location>
</feature>
<reference evidence="10" key="1">
    <citation type="journal article" date="2016" name="Nature">
        <title>The genome of the seagrass Zostera marina reveals angiosperm adaptation to the sea.</title>
        <authorList>
            <person name="Olsen J.L."/>
            <person name="Rouze P."/>
            <person name="Verhelst B."/>
            <person name="Lin Y.-C."/>
            <person name="Bayer T."/>
            <person name="Collen J."/>
            <person name="Dattolo E."/>
            <person name="De Paoli E."/>
            <person name="Dittami S."/>
            <person name="Maumus F."/>
            <person name="Michel G."/>
            <person name="Kersting A."/>
            <person name="Lauritano C."/>
            <person name="Lohaus R."/>
            <person name="Toepel M."/>
            <person name="Tonon T."/>
            <person name="Vanneste K."/>
            <person name="Amirebrahimi M."/>
            <person name="Brakel J."/>
            <person name="Bostroem C."/>
            <person name="Chovatia M."/>
            <person name="Grimwood J."/>
            <person name="Jenkins J.W."/>
            <person name="Jueterbock A."/>
            <person name="Mraz A."/>
            <person name="Stam W.T."/>
            <person name="Tice H."/>
            <person name="Bornberg-Bauer E."/>
            <person name="Green P.J."/>
            <person name="Pearson G.A."/>
            <person name="Procaccini G."/>
            <person name="Duarte C.M."/>
            <person name="Schmutz J."/>
            <person name="Reusch T.B.H."/>
            <person name="Van de Peer Y."/>
        </authorList>
    </citation>
    <scope>NUCLEOTIDE SEQUENCE [LARGE SCALE GENOMIC DNA]</scope>
    <source>
        <strain evidence="10">cv. Finnish</strain>
    </source>
</reference>
<evidence type="ECO:0000256" key="2">
    <source>
        <dbReference type="ARBA" id="ARBA00022853"/>
    </source>
</evidence>
<dbReference type="PROSITE" id="PS51998">
    <property type="entry name" value="DEK_C"/>
    <property type="match status" value="1"/>
</dbReference>
<organism evidence="9 10">
    <name type="scientific">Zostera marina</name>
    <name type="common">Eelgrass</name>
    <dbReference type="NCBI Taxonomy" id="29655"/>
    <lineage>
        <taxon>Eukaryota</taxon>
        <taxon>Viridiplantae</taxon>
        <taxon>Streptophyta</taxon>
        <taxon>Embryophyta</taxon>
        <taxon>Tracheophyta</taxon>
        <taxon>Spermatophyta</taxon>
        <taxon>Magnoliopsida</taxon>
        <taxon>Liliopsida</taxon>
        <taxon>Zosteraceae</taxon>
        <taxon>Zostera</taxon>
    </lineage>
</organism>
<accession>A0A0K9PDG2</accession>
<feature type="compositionally biased region" description="Polar residues" evidence="7">
    <location>
        <begin position="409"/>
        <end position="420"/>
    </location>
</feature>
<feature type="compositionally biased region" description="Low complexity" evidence="7">
    <location>
        <begin position="101"/>
        <end position="115"/>
    </location>
</feature>
<feature type="compositionally biased region" description="Basic and acidic residues" evidence="7">
    <location>
        <begin position="349"/>
        <end position="362"/>
    </location>
</feature>
<dbReference type="PANTHER" id="PTHR13468:SF1">
    <property type="entry name" value="PROTEIN DEK"/>
    <property type="match status" value="1"/>
</dbReference>